<gene>
    <name evidence="2" type="ORF">SAMN04488103_10290</name>
</gene>
<proteinExistence type="predicted"/>
<accession>A0A1H8B9Y0</accession>
<keyword evidence="3" id="KW-1185">Reference proteome</keyword>
<organism evidence="2 3">
    <name type="scientific">Gemmobacter aquatilis</name>
    <dbReference type="NCBI Taxonomy" id="933059"/>
    <lineage>
        <taxon>Bacteria</taxon>
        <taxon>Pseudomonadati</taxon>
        <taxon>Pseudomonadota</taxon>
        <taxon>Alphaproteobacteria</taxon>
        <taxon>Rhodobacterales</taxon>
        <taxon>Paracoccaceae</taxon>
        <taxon>Gemmobacter</taxon>
    </lineage>
</organism>
<dbReference type="PROSITE" id="PS51257">
    <property type="entry name" value="PROKAR_LIPOPROTEIN"/>
    <property type="match status" value="1"/>
</dbReference>
<dbReference type="AlphaFoldDB" id="A0A1H8B9Y0"/>
<evidence type="ECO:0000313" key="2">
    <source>
        <dbReference type="EMBL" id="SEM79229.1"/>
    </source>
</evidence>
<evidence type="ECO:0000256" key="1">
    <source>
        <dbReference type="SAM" id="SignalP"/>
    </source>
</evidence>
<dbReference type="OrthoDB" id="7836640at2"/>
<feature type="chain" id="PRO_5011616940" description="Lipoprotein" evidence="1">
    <location>
        <begin position="20"/>
        <end position="226"/>
    </location>
</feature>
<dbReference type="RefSeq" id="WP_139201521.1">
    <property type="nucleotide sequence ID" value="NZ_FOCE01000002.1"/>
</dbReference>
<dbReference type="InterPro" id="IPR046705">
    <property type="entry name" value="DUF6778"/>
</dbReference>
<name>A0A1H8B9Y0_9RHOB</name>
<evidence type="ECO:0000313" key="3">
    <source>
        <dbReference type="Proteomes" id="UP000198761"/>
    </source>
</evidence>
<protein>
    <recommendedName>
        <fullName evidence="4">Lipoprotein</fullName>
    </recommendedName>
</protein>
<feature type="signal peptide" evidence="1">
    <location>
        <begin position="1"/>
        <end position="19"/>
    </location>
</feature>
<dbReference type="Pfam" id="PF20569">
    <property type="entry name" value="DUF6778"/>
    <property type="match status" value="1"/>
</dbReference>
<dbReference type="Proteomes" id="UP000198761">
    <property type="component" value="Unassembled WGS sequence"/>
</dbReference>
<dbReference type="STRING" id="933059.SAMN04488103_10290"/>
<sequence>MKNAIRVLVAMGLASGLSACVGGSGTVSRGGVDGAALVVPAMGGAVVMAPQYDVTAVHVTVPRDLKVSEANVFYPIADIVWRGEAPGDRYEQVRAILEDGVTSGTGAMHQGRKVNVDVELVRFHALTEKTRYTVGGVHSIKFMLTVRDAASGVALDGPRMIVADVKAAGGSRAMAEDQAGRTQRVVIVEHLAAVIRRELSMPVAVPPGSDLVSQNGINTLVLTSVK</sequence>
<dbReference type="EMBL" id="FOCE01000002">
    <property type="protein sequence ID" value="SEM79229.1"/>
    <property type="molecule type" value="Genomic_DNA"/>
</dbReference>
<keyword evidence="1" id="KW-0732">Signal</keyword>
<evidence type="ECO:0008006" key="4">
    <source>
        <dbReference type="Google" id="ProtNLM"/>
    </source>
</evidence>
<reference evidence="2 3" key="1">
    <citation type="submission" date="2016-10" db="EMBL/GenBank/DDBJ databases">
        <authorList>
            <person name="de Groot N.N."/>
        </authorList>
    </citation>
    <scope>NUCLEOTIDE SEQUENCE [LARGE SCALE GENOMIC DNA]</scope>
    <source>
        <strain evidence="2 3">DSM 3857</strain>
    </source>
</reference>